<comment type="catalytic activity">
    <reaction evidence="1 8 9">
        <text>Endonucleolytic cleavage to 5'-phosphomonoester.</text>
        <dbReference type="EC" id="3.1.26.4"/>
    </reaction>
</comment>
<dbReference type="FunFam" id="3.30.420.10:FF:000016">
    <property type="entry name" value="Ribonuclease"/>
    <property type="match status" value="1"/>
</dbReference>
<evidence type="ECO:0000256" key="6">
    <source>
        <dbReference type="ARBA" id="ARBA00022759"/>
    </source>
</evidence>
<comment type="cofactor">
    <cofactor evidence="8">
        <name>Mn(2+)</name>
        <dbReference type="ChEBI" id="CHEBI:29035"/>
    </cofactor>
    <cofactor evidence="8">
        <name>Mg(2+)</name>
        <dbReference type="ChEBI" id="CHEBI:18420"/>
    </cofactor>
    <text evidence="8">Manganese or magnesium. Binds 1 divalent metal ion per monomer in the absence of substrate. May bind a second metal ion after substrate binding.</text>
</comment>
<accession>A0A6C1DYC2</accession>
<dbReference type="EMBL" id="CP048995">
    <property type="protein sequence ID" value="QID82058.1"/>
    <property type="molecule type" value="Genomic_DNA"/>
</dbReference>
<dbReference type="InterPro" id="IPR001352">
    <property type="entry name" value="RNase_HII/HIII"/>
</dbReference>
<name>A0A6C1DYC2_SACPS</name>
<dbReference type="InterPro" id="IPR036397">
    <property type="entry name" value="RNaseH_sf"/>
</dbReference>
<evidence type="ECO:0000256" key="7">
    <source>
        <dbReference type="ARBA" id="ARBA00022801"/>
    </source>
</evidence>
<evidence type="ECO:0000313" key="11">
    <source>
        <dbReference type="EMBL" id="QID82058.1"/>
    </source>
</evidence>
<reference evidence="11 12" key="1">
    <citation type="journal article" date="2019" name="BMC Genomics">
        <title>Chromosome level assembly and comparative genome analysis confirm lager-brewing yeasts originated from a single hybridization.</title>
        <authorList>
            <person name="Salazar A.N."/>
            <person name="Gorter de Vries A.R."/>
            <person name="van den Broek M."/>
            <person name="Brouwers N."/>
            <person name="de la Torre Cortes P."/>
            <person name="Kuijpers N.G.A."/>
            <person name="Daran J.G."/>
            <person name="Abeel T."/>
        </authorList>
    </citation>
    <scope>NUCLEOTIDE SEQUENCE [LARGE SCALE GENOMIC DNA]</scope>
    <source>
        <strain evidence="11 12">CBS 1483</strain>
    </source>
</reference>
<comment type="cofactor">
    <cofactor evidence="2">
        <name>Mg(2+)</name>
        <dbReference type="ChEBI" id="CHEBI:18420"/>
    </cofactor>
</comment>
<feature type="binding site" evidence="8">
    <location>
        <position position="40"/>
    </location>
    <ligand>
        <name>a divalent metal cation</name>
        <dbReference type="ChEBI" id="CHEBI:60240"/>
    </ligand>
</feature>
<dbReference type="GO" id="GO:0043137">
    <property type="term" value="P:DNA replication, removal of RNA primer"/>
    <property type="evidence" value="ECO:0007669"/>
    <property type="project" value="TreeGrafter"/>
</dbReference>
<dbReference type="PANTHER" id="PTHR10954:SF7">
    <property type="entry name" value="RIBONUCLEASE H2 SUBUNIT A"/>
    <property type="match status" value="1"/>
</dbReference>
<dbReference type="InterPro" id="IPR023160">
    <property type="entry name" value="RNase_HII_hlx-loop-hlx_cap_dom"/>
</dbReference>
<gene>
    <name evidence="11" type="ORF">GRS66_004460</name>
</gene>
<dbReference type="GO" id="GO:0046872">
    <property type="term" value="F:metal ion binding"/>
    <property type="evidence" value="ECO:0007669"/>
    <property type="project" value="UniProtKB-KW"/>
</dbReference>
<dbReference type="GO" id="GO:0006298">
    <property type="term" value="P:mismatch repair"/>
    <property type="evidence" value="ECO:0007669"/>
    <property type="project" value="TreeGrafter"/>
</dbReference>
<keyword evidence="7 8" id="KW-0378">Hydrolase</keyword>
<keyword evidence="12" id="KW-1185">Reference proteome</keyword>
<evidence type="ECO:0000313" key="12">
    <source>
        <dbReference type="Proteomes" id="UP000501346"/>
    </source>
</evidence>
<sequence length="307" mass="34892">MVPPTVEASLESPYTKSYFSPVPSALLEQNDSPIIMGIDEAGRGPVLGPMVYAVAYSTQKYQDETIIPNYEFDDSKKLTDPIRRMLFSKIYQDNEELTQIGYATTCITPLDISRGMSKFPPTRNYNLNEQAHDVTMALIDGVIKQNVKLSHVYVDTVGPPASYQKKLEQRFPGVKFTVAKKADSLYCMVSVASVVAKVTRDILVESLKRDPDEILGSGYPSDPKTVAWLKRNQTSLMGWPANMVRFSWQTCQTLLDDASKDSILIKWEEQYMDSRKNAAQKTKQLQLQMVAKPVRRKRLRTLDNWYR</sequence>
<keyword evidence="5 8" id="KW-0479">Metal-binding</keyword>
<dbReference type="InterPro" id="IPR004649">
    <property type="entry name" value="RNase_H2_suA"/>
</dbReference>
<dbReference type="NCBIfam" id="TIGR00729">
    <property type="entry name" value="ribonuclease HII"/>
    <property type="match status" value="1"/>
</dbReference>
<evidence type="ECO:0000256" key="5">
    <source>
        <dbReference type="ARBA" id="ARBA00022723"/>
    </source>
</evidence>
<comment type="similarity">
    <text evidence="3">Belongs to the RNase HII family. Eukaryotic subfamily.</text>
</comment>
<evidence type="ECO:0000256" key="1">
    <source>
        <dbReference type="ARBA" id="ARBA00000077"/>
    </source>
</evidence>
<dbReference type="PROSITE" id="PS51975">
    <property type="entry name" value="RNASE_H_2"/>
    <property type="match status" value="1"/>
</dbReference>
<evidence type="ECO:0000256" key="3">
    <source>
        <dbReference type="ARBA" id="ARBA00007058"/>
    </source>
</evidence>
<dbReference type="SUPFAM" id="SSF53098">
    <property type="entry name" value="Ribonuclease H-like"/>
    <property type="match status" value="1"/>
</dbReference>
<feature type="binding site" evidence="8">
    <location>
        <position position="155"/>
    </location>
    <ligand>
        <name>a divalent metal cation</name>
        <dbReference type="ChEBI" id="CHEBI:60240"/>
    </ligand>
</feature>
<evidence type="ECO:0000256" key="4">
    <source>
        <dbReference type="ARBA" id="ARBA00022722"/>
    </source>
</evidence>
<dbReference type="AlphaFoldDB" id="A0A6C1DYC2"/>
<organism evidence="11 12">
    <name type="scientific">Saccharomyces pastorianus</name>
    <name type="common">Lager yeast</name>
    <name type="synonym">Saccharomyces cerevisiae x Saccharomyces eubayanus</name>
    <dbReference type="NCBI Taxonomy" id="27292"/>
    <lineage>
        <taxon>Eukaryota</taxon>
        <taxon>Fungi</taxon>
        <taxon>Dikarya</taxon>
        <taxon>Ascomycota</taxon>
        <taxon>Saccharomycotina</taxon>
        <taxon>Saccharomycetes</taxon>
        <taxon>Saccharomycetales</taxon>
        <taxon>Saccharomycetaceae</taxon>
        <taxon>Saccharomyces</taxon>
    </lineage>
</organism>
<proteinExistence type="inferred from homology"/>
<dbReference type="EC" id="3.1.26.4" evidence="9"/>
<evidence type="ECO:0000256" key="9">
    <source>
        <dbReference type="RuleBase" id="RU003515"/>
    </source>
</evidence>
<dbReference type="Proteomes" id="UP000501346">
    <property type="component" value="Chromosome ScXIV"/>
</dbReference>
<dbReference type="InterPro" id="IPR012337">
    <property type="entry name" value="RNaseH-like_sf"/>
</dbReference>
<dbReference type="Gene3D" id="3.30.420.10">
    <property type="entry name" value="Ribonuclease H-like superfamily/Ribonuclease H"/>
    <property type="match status" value="1"/>
</dbReference>
<dbReference type="GO" id="GO:0032299">
    <property type="term" value="C:ribonuclease H2 complex"/>
    <property type="evidence" value="ECO:0007669"/>
    <property type="project" value="TreeGrafter"/>
</dbReference>
<dbReference type="GO" id="GO:0003723">
    <property type="term" value="F:RNA binding"/>
    <property type="evidence" value="ECO:0007669"/>
    <property type="project" value="UniProtKB-UniRule"/>
</dbReference>
<keyword evidence="4 8" id="KW-0540">Nuclease</keyword>
<dbReference type="InterPro" id="IPR024567">
    <property type="entry name" value="RNase_HII/HIII_dom"/>
</dbReference>
<dbReference type="GO" id="GO:0004523">
    <property type="term" value="F:RNA-DNA hybrid ribonuclease activity"/>
    <property type="evidence" value="ECO:0007669"/>
    <property type="project" value="UniProtKB-UniRule"/>
</dbReference>
<evidence type="ECO:0000256" key="2">
    <source>
        <dbReference type="ARBA" id="ARBA00001946"/>
    </source>
</evidence>
<evidence type="ECO:0000259" key="10">
    <source>
        <dbReference type="PROSITE" id="PS51975"/>
    </source>
</evidence>
<keyword evidence="6 8" id="KW-0255">Endonuclease</keyword>
<comment type="function">
    <text evidence="9">Endonuclease that specifically degrades the RNA of RNA-DNA hybrids.</text>
</comment>
<dbReference type="FunFam" id="1.10.10.460:FF:000001">
    <property type="entry name" value="Ribonuclease"/>
    <property type="match status" value="1"/>
</dbReference>
<protein>
    <recommendedName>
        <fullName evidence="9">Ribonuclease</fullName>
        <ecNumber evidence="9">3.1.26.4</ecNumber>
    </recommendedName>
</protein>
<dbReference type="Gene3D" id="1.10.10.460">
    <property type="entry name" value="Ribonuclease hii. Domain 2"/>
    <property type="match status" value="1"/>
</dbReference>
<feature type="domain" description="RNase H type-2" evidence="10">
    <location>
        <begin position="33"/>
        <end position="260"/>
    </location>
</feature>
<dbReference type="PANTHER" id="PTHR10954">
    <property type="entry name" value="RIBONUCLEASE H2 SUBUNIT A"/>
    <property type="match status" value="1"/>
</dbReference>
<evidence type="ECO:0000256" key="8">
    <source>
        <dbReference type="PROSITE-ProRule" id="PRU01319"/>
    </source>
</evidence>
<dbReference type="OrthoDB" id="7462577at2759"/>
<dbReference type="Pfam" id="PF01351">
    <property type="entry name" value="RNase_HII"/>
    <property type="match status" value="1"/>
</dbReference>
<dbReference type="CDD" id="cd07181">
    <property type="entry name" value="RNase_HII_eukaryota_like"/>
    <property type="match status" value="1"/>
</dbReference>
<feature type="binding site" evidence="8">
    <location>
        <position position="39"/>
    </location>
    <ligand>
        <name>a divalent metal cation</name>
        <dbReference type="ChEBI" id="CHEBI:60240"/>
    </ligand>
</feature>